<dbReference type="EC" id="2.5.1.145" evidence="7"/>
<evidence type="ECO:0000256" key="4">
    <source>
        <dbReference type="ARBA" id="ARBA00022692"/>
    </source>
</evidence>
<comment type="pathway">
    <text evidence="7">Protein modification; lipoprotein biosynthesis (diacylglyceryl transfer).</text>
</comment>
<keyword evidence="6 7" id="KW-0472">Membrane</keyword>
<sequence length="262" mass="29727">MNPTALSIGGLDVRWYGILIATGMVIGMLMASYNCKWRGVDYDNLLNIVLLSIPIGIIGARLYYVAFEFENYKNNIMEAFNIRHGGLAIHGGLIFAITTALIYTKIKNLNFIKFADVAAPSIIFAQALGRWGNFFNQEAHGDAVSYEFIKHFPMFIQKGMNINGVYYNPTFLYESIWNITVFIILMIILRKSKRNGIVFFTYIGLYSMGRFVIEGMRTDSLMLGNIRIAQLVSLSGVVIWIIFMLLNYYKGKLKGSSTKERI</sequence>
<feature type="transmembrane region" description="Helical" evidence="7">
    <location>
        <begin position="15"/>
        <end position="33"/>
    </location>
</feature>
<dbReference type="PANTHER" id="PTHR30589">
    <property type="entry name" value="PROLIPOPROTEIN DIACYLGLYCERYL TRANSFERASE"/>
    <property type="match status" value="1"/>
</dbReference>
<dbReference type="HAMAP" id="MF_01147">
    <property type="entry name" value="Lgt"/>
    <property type="match status" value="1"/>
</dbReference>
<comment type="catalytic activity">
    <reaction evidence="7">
        <text>L-cysteinyl-[prolipoprotein] + a 1,2-diacyl-sn-glycero-3-phospho-(1'-sn-glycerol) = an S-1,2-diacyl-sn-glyceryl-L-cysteinyl-[prolipoprotein] + sn-glycerol 1-phosphate + H(+)</text>
        <dbReference type="Rhea" id="RHEA:56712"/>
        <dbReference type="Rhea" id="RHEA-COMP:14679"/>
        <dbReference type="Rhea" id="RHEA-COMP:14680"/>
        <dbReference type="ChEBI" id="CHEBI:15378"/>
        <dbReference type="ChEBI" id="CHEBI:29950"/>
        <dbReference type="ChEBI" id="CHEBI:57685"/>
        <dbReference type="ChEBI" id="CHEBI:64716"/>
        <dbReference type="ChEBI" id="CHEBI:140658"/>
        <dbReference type="EC" id="2.5.1.145"/>
    </reaction>
</comment>
<evidence type="ECO:0000256" key="3">
    <source>
        <dbReference type="ARBA" id="ARBA00022679"/>
    </source>
</evidence>
<comment type="subcellular location">
    <subcellularLocation>
        <location evidence="7">Cell membrane</location>
        <topology evidence="7">Multi-pass membrane protein</topology>
    </subcellularLocation>
</comment>
<dbReference type="Proteomes" id="UP000191154">
    <property type="component" value="Unassembled WGS sequence"/>
</dbReference>
<keyword evidence="5 7" id="KW-1133">Transmembrane helix</keyword>
<keyword evidence="8" id="KW-0328">Glycosyltransferase</keyword>
<evidence type="ECO:0000256" key="6">
    <source>
        <dbReference type="ARBA" id="ARBA00023136"/>
    </source>
</evidence>
<feature type="transmembrane region" description="Helical" evidence="7">
    <location>
        <begin position="228"/>
        <end position="249"/>
    </location>
</feature>
<feature type="transmembrane region" description="Helical" evidence="7">
    <location>
        <begin position="45"/>
        <end position="67"/>
    </location>
</feature>
<keyword evidence="8" id="KW-0449">Lipoprotein</keyword>
<evidence type="ECO:0000256" key="7">
    <source>
        <dbReference type="HAMAP-Rule" id="MF_01147"/>
    </source>
</evidence>
<proteinExistence type="inferred from homology"/>
<dbReference type="UniPathway" id="UPA00664"/>
<evidence type="ECO:0000256" key="2">
    <source>
        <dbReference type="ARBA" id="ARBA00022475"/>
    </source>
</evidence>
<dbReference type="GO" id="GO:0008961">
    <property type="term" value="F:phosphatidylglycerol-prolipoprotein diacylglyceryl transferase activity"/>
    <property type="evidence" value="ECO:0007669"/>
    <property type="project" value="UniProtKB-UniRule"/>
</dbReference>
<dbReference type="EMBL" id="LZYZ01000002">
    <property type="protein sequence ID" value="OOM14351.1"/>
    <property type="molecule type" value="Genomic_DNA"/>
</dbReference>
<gene>
    <name evidence="8" type="primary">lgt_1</name>
    <name evidence="7" type="synonym">lgt</name>
    <name evidence="8" type="ORF">CLOSAC_12240</name>
</gene>
<evidence type="ECO:0000313" key="9">
    <source>
        <dbReference type="Proteomes" id="UP000191154"/>
    </source>
</evidence>
<feature type="transmembrane region" description="Helical" evidence="7">
    <location>
        <begin position="196"/>
        <end position="213"/>
    </location>
</feature>
<dbReference type="PROSITE" id="PS01311">
    <property type="entry name" value="LGT"/>
    <property type="match status" value="1"/>
</dbReference>
<evidence type="ECO:0000313" key="8">
    <source>
        <dbReference type="EMBL" id="OOM14351.1"/>
    </source>
</evidence>
<dbReference type="Pfam" id="PF01790">
    <property type="entry name" value="LGT"/>
    <property type="match status" value="1"/>
</dbReference>
<name>A0A1S8NDJ9_CLOSA</name>
<protein>
    <recommendedName>
        <fullName evidence="7">Phosphatidylglycerol--prolipoprotein diacylglyceryl transferase</fullName>
        <ecNumber evidence="7">2.5.1.145</ecNumber>
    </recommendedName>
</protein>
<keyword evidence="3 7" id="KW-0808">Transferase</keyword>
<keyword evidence="4 7" id="KW-0812">Transmembrane</keyword>
<dbReference type="InterPro" id="IPR001640">
    <property type="entry name" value="Lgt"/>
</dbReference>
<feature type="transmembrane region" description="Helical" evidence="7">
    <location>
        <begin position="87"/>
        <end position="104"/>
    </location>
</feature>
<comment type="function">
    <text evidence="7">Catalyzes the transfer of the diacylglyceryl group from phosphatidylglycerol to the sulfhydryl group of the N-terminal cysteine of a prolipoprotein, the first step in the formation of mature lipoproteins.</text>
</comment>
<dbReference type="NCBIfam" id="TIGR00544">
    <property type="entry name" value="lgt"/>
    <property type="match status" value="1"/>
</dbReference>
<feature type="binding site" evidence="7">
    <location>
        <position position="130"/>
    </location>
    <ligand>
        <name>a 1,2-diacyl-sn-glycero-3-phospho-(1'-sn-glycerol)</name>
        <dbReference type="ChEBI" id="CHEBI:64716"/>
    </ligand>
</feature>
<dbReference type="STRING" id="169679.CSACC_17970"/>
<evidence type="ECO:0000256" key="5">
    <source>
        <dbReference type="ARBA" id="ARBA00022989"/>
    </source>
</evidence>
<keyword evidence="2 7" id="KW-1003">Cell membrane</keyword>
<dbReference type="PANTHER" id="PTHR30589:SF0">
    <property type="entry name" value="PHOSPHATIDYLGLYCEROL--PROLIPOPROTEIN DIACYLGLYCERYL TRANSFERASE"/>
    <property type="match status" value="1"/>
</dbReference>
<dbReference type="GO" id="GO:0005886">
    <property type="term" value="C:plasma membrane"/>
    <property type="evidence" value="ECO:0007669"/>
    <property type="project" value="UniProtKB-SubCell"/>
</dbReference>
<accession>A0A1S8NDJ9</accession>
<feature type="transmembrane region" description="Helical" evidence="7">
    <location>
        <begin position="111"/>
        <end position="129"/>
    </location>
</feature>
<comment type="caution">
    <text evidence="8">The sequence shown here is derived from an EMBL/GenBank/DDBJ whole genome shotgun (WGS) entry which is preliminary data.</text>
</comment>
<feature type="transmembrane region" description="Helical" evidence="7">
    <location>
        <begin position="170"/>
        <end position="189"/>
    </location>
</feature>
<organism evidence="8 9">
    <name type="scientific">Clostridium saccharobutylicum</name>
    <dbReference type="NCBI Taxonomy" id="169679"/>
    <lineage>
        <taxon>Bacteria</taxon>
        <taxon>Bacillati</taxon>
        <taxon>Bacillota</taxon>
        <taxon>Clostridia</taxon>
        <taxon>Eubacteriales</taxon>
        <taxon>Clostridiaceae</taxon>
        <taxon>Clostridium</taxon>
    </lineage>
</organism>
<reference evidence="8 9" key="1">
    <citation type="submission" date="2016-05" db="EMBL/GenBank/DDBJ databases">
        <title>Microbial solvent formation.</title>
        <authorList>
            <person name="Poehlein A."/>
            <person name="Montoya Solano J.D."/>
            <person name="Flitsch S."/>
            <person name="Krabben P."/>
            <person name="Duerre P."/>
            <person name="Daniel R."/>
        </authorList>
    </citation>
    <scope>NUCLEOTIDE SEQUENCE [LARGE SCALE GENOMIC DNA]</scope>
    <source>
        <strain evidence="8 9">L1-8</strain>
    </source>
</reference>
<dbReference type="GO" id="GO:0042158">
    <property type="term" value="P:lipoprotein biosynthetic process"/>
    <property type="evidence" value="ECO:0007669"/>
    <property type="project" value="UniProtKB-UniRule"/>
</dbReference>
<dbReference type="AlphaFoldDB" id="A0A1S8NDJ9"/>
<comment type="similarity">
    <text evidence="1 7">Belongs to the Lgt family.</text>
</comment>
<evidence type="ECO:0000256" key="1">
    <source>
        <dbReference type="ARBA" id="ARBA00007150"/>
    </source>
</evidence>
<dbReference type="RefSeq" id="WP_077864619.1">
    <property type="nucleotide sequence ID" value="NZ_LZYZ01000002.1"/>
</dbReference>